<evidence type="ECO:0000313" key="9">
    <source>
        <dbReference type="Proteomes" id="UP000824250"/>
    </source>
</evidence>
<dbReference type="InterPro" id="IPR005899">
    <property type="entry name" value="Na_pump_deCOase"/>
</dbReference>
<reference evidence="8" key="2">
    <citation type="journal article" date="2021" name="PeerJ">
        <title>Extensive microbial diversity within the chicken gut microbiome revealed by metagenomics and culture.</title>
        <authorList>
            <person name="Gilroy R."/>
            <person name="Ravi A."/>
            <person name="Getino M."/>
            <person name="Pursley I."/>
            <person name="Horton D.L."/>
            <person name="Alikhan N.F."/>
            <person name="Baker D."/>
            <person name="Gharbi K."/>
            <person name="Hall N."/>
            <person name="Watson M."/>
            <person name="Adriaenssens E.M."/>
            <person name="Foster-Nyarko E."/>
            <person name="Jarju S."/>
            <person name="Secka A."/>
            <person name="Antonio M."/>
            <person name="Oren A."/>
            <person name="Chaudhuri R.R."/>
            <person name="La Ragione R."/>
            <person name="Hildebrand F."/>
            <person name="Pallen M.J."/>
        </authorList>
    </citation>
    <scope>NUCLEOTIDE SEQUENCE</scope>
    <source>
        <strain evidence="8">CHK180-2868</strain>
    </source>
</reference>
<proteinExistence type="predicted"/>
<dbReference type="Pfam" id="PF04277">
    <property type="entry name" value="OAD_gamma"/>
    <property type="match status" value="1"/>
</dbReference>
<comment type="caution">
    <text evidence="8">The sequence shown here is derived from an EMBL/GenBank/DDBJ whole genome shotgun (WGS) entry which is preliminary data.</text>
</comment>
<keyword evidence="2" id="KW-1003">Cell membrane</keyword>
<evidence type="ECO:0000256" key="1">
    <source>
        <dbReference type="ARBA" id="ARBA00004236"/>
    </source>
</evidence>
<feature type="transmembrane region" description="Helical" evidence="6">
    <location>
        <begin position="157"/>
        <end position="180"/>
    </location>
</feature>
<dbReference type="GO" id="GO:0036376">
    <property type="term" value="P:sodium ion export across plasma membrane"/>
    <property type="evidence" value="ECO:0007669"/>
    <property type="project" value="InterPro"/>
</dbReference>
<organism evidence="8 9">
    <name type="scientific">Candidatus Copromonas faecavium</name>
    <name type="common">nom. illeg.</name>
    <dbReference type="NCBI Taxonomy" id="2840740"/>
    <lineage>
        <taxon>Bacteria</taxon>
        <taxon>Bacillati</taxon>
        <taxon>Bacillota</taxon>
        <taxon>Clostridia</taxon>
        <taxon>Lachnospirales</taxon>
        <taxon>Lachnospiraceae</taxon>
        <taxon>Candidatus Copromonas (nom. illeg.)</taxon>
    </lineage>
</organism>
<evidence type="ECO:0000256" key="3">
    <source>
        <dbReference type="ARBA" id="ARBA00022692"/>
    </source>
</evidence>
<keyword evidence="7" id="KW-0732">Signal</keyword>
<feature type="chain" id="PRO_5039183182" evidence="7">
    <location>
        <begin position="26"/>
        <end position="283"/>
    </location>
</feature>
<evidence type="ECO:0000256" key="6">
    <source>
        <dbReference type="SAM" id="Phobius"/>
    </source>
</evidence>
<evidence type="ECO:0000256" key="4">
    <source>
        <dbReference type="ARBA" id="ARBA00022989"/>
    </source>
</evidence>
<keyword evidence="3 6" id="KW-0812">Transmembrane</keyword>
<accession>A0A9D1D597</accession>
<reference evidence="8" key="1">
    <citation type="submission" date="2020-10" db="EMBL/GenBank/DDBJ databases">
        <authorList>
            <person name="Gilroy R."/>
        </authorList>
    </citation>
    <scope>NUCLEOTIDE SEQUENCE</scope>
    <source>
        <strain evidence="8">CHK180-2868</strain>
    </source>
</reference>
<keyword evidence="4 6" id="KW-1133">Transmembrane helix</keyword>
<protein>
    <submittedName>
        <fullName evidence="8">OadG family protein</fullName>
    </submittedName>
</protein>
<feature type="signal peptide" evidence="7">
    <location>
        <begin position="1"/>
        <end position="25"/>
    </location>
</feature>
<dbReference type="Proteomes" id="UP000824250">
    <property type="component" value="Unassembled WGS sequence"/>
</dbReference>
<dbReference type="AlphaFoldDB" id="A0A9D1D597"/>
<dbReference type="GO" id="GO:0015081">
    <property type="term" value="F:sodium ion transmembrane transporter activity"/>
    <property type="evidence" value="ECO:0007669"/>
    <property type="project" value="InterPro"/>
</dbReference>
<name>A0A9D1D597_9FIRM</name>
<keyword evidence="5 6" id="KW-0472">Membrane</keyword>
<evidence type="ECO:0000256" key="5">
    <source>
        <dbReference type="ARBA" id="ARBA00023136"/>
    </source>
</evidence>
<evidence type="ECO:0000256" key="2">
    <source>
        <dbReference type="ARBA" id="ARBA00022475"/>
    </source>
</evidence>
<evidence type="ECO:0000313" key="8">
    <source>
        <dbReference type="EMBL" id="HIR05640.1"/>
    </source>
</evidence>
<dbReference type="PROSITE" id="PS51257">
    <property type="entry name" value="PROKAR_LIPOPROTEIN"/>
    <property type="match status" value="1"/>
</dbReference>
<dbReference type="GO" id="GO:0005886">
    <property type="term" value="C:plasma membrane"/>
    <property type="evidence" value="ECO:0007669"/>
    <property type="project" value="UniProtKB-SubCell"/>
</dbReference>
<evidence type="ECO:0000256" key="7">
    <source>
        <dbReference type="SAM" id="SignalP"/>
    </source>
</evidence>
<sequence>MKQNIKRIWLALCMSVLLLALSGCAASSDTQEELDPSAVITMQQGAQQYLALFSSLTDEQLEQYIAQSEANNDYVMENAFKSWDNVKDDLGAYVSSGIVTVEETDGGYIARIQAAFEKRNMEFSLIVSDDLSEVEGISFSPEYTVAEKMSKAAMNTLIGMGVVFLVLIFISWLISLFKYINRFEAKFKESEAKKTAQAEKNAAPASAPAPVQTAASAPAPVQQAVPAPAAVSAQPAAYEVQDVSDDMELISVIAAAIAAAEGKTAANGLVVRSVKRVSRRNWR</sequence>
<gene>
    <name evidence="8" type="ORF">IAB28_06705</name>
</gene>
<comment type="subcellular location">
    <subcellularLocation>
        <location evidence="1">Cell membrane</location>
    </subcellularLocation>
</comment>
<dbReference type="EMBL" id="DVGC01000036">
    <property type="protein sequence ID" value="HIR05640.1"/>
    <property type="molecule type" value="Genomic_DNA"/>
</dbReference>